<gene>
    <name evidence="2" type="ORF">ASIM_LOCUS19325</name>
</gene>
<organism evidence="4">
    <name type="scientific">Anisakis simplex</name>
    <name type="common">Herring worm</name>
    <dbReference type="NCBI Taxonomy" id="6269"/>
    <lineage>
        <taxon>Eukaryota</taxon>
        <taxon>Metazoa</taxon>
        <taxon>Ecdysozoa</taxon>
        <taxon>Nematoda</taxon>
        <taxon>Chromadorea</taxon>
        <taxon>Rhabditida</taxon>
        <taxon>Spirurina</taxon>
        <taxon>Ascaridomorpha</taxon>
        <taxon>Ascaridoidea</taxon>
        <taxon>Anisakidae</taxon>
        <taxon>Anisakis</taxon>
        <taxon>Anisakis simplex complex</taxon>
    </lineage>
</organism>
<sequence>MLHRLPAELRLIILENCDLLSLIHLRQVSTYYKCLAEEELRTRKRLDVNADYLTVFSDHLSSSVDTHHEISMEKLIDFLGAYMPQLCELSLRYCPVLLTLSSLIKVHTRLLLNCLRYCYWHAFTAYEKHVVYV</sequence>
<reference evidence="4" key="1">
    <citation type="submission" date="2017-02" db="UniProtKB">
        <authorList>
            <consortium name="WormBaseParasite"/>
        </authorList>
    </citation>
    <scope>IDENTIFICATION</scope>
</reference>
<name>A0A0M3KG26_ANISI</name>
<dbReference type="SUPFAM" id="SSF81383">
    <property type="entry name" value="F-box domain"/>
    <property type="match status" value="1"/>
</dbReference>
<protein>
    <submittedName>
        <fullName evidence="4">F-box domain-containing protein</fullName>
    </submittedName>
</protein>
<dbReference type="OrthoDB" id="5807377at2759"/>
<proteinExistence type="predicted"/>
<feature type="domain" description="F-box" evidence="1">
    <location>
        <begin position="1"/>
        <end position="46"/>
    </location>
</feature>
<dbReference type="AlphaFoldDB" id="A0A0M3KG26"/>
<dbReference type="InterPro" id="IPR036047">
    <property type="entry name" value="F-box-like_dom_sf"/>
</dbReference>
<dbReference type="WBParaSite" id="ASIM_0001993801-mRNA-1">
    <property type="protein sequence ID" value="ASIM_0001993801-mRNA-1"/>
    <property type="gene ID" value="ASIM_0001993801"/>
</dbReference>
<evidence type="ECO:0000313" key="2">
    <source>
        <dbReference type="EMBL" id="VDK68866.1"/>
    </source>
</evidence>
<dbReference type="Proteomes" id="UP000267096">
    <property type="component" value="Unassembled WGS sequence"/>
</dbReference>
<evidence type="ECO:0000313" key="3">
    <source>
        <dbReference type="Proteomes" id="UP000267096"/>
    </source>
</evidence>
<dbReference type="EMBL" id="UYRR01037046">
    <property type="protein sequence ID" value="VDK68866.1"/>
    <property type="molecule type" value="Genomic_DNA"/>
</dbReference>
<evidence type="ECO:0000259" key="1">
    <source>
        <dbReference type="PROSITE" id="PS50181"/>
    </source>
</evidence>
<accession>A0A0M3KG26</accession>
<dbReference type="Pfam" id="PF00646">
    <property type="entry name" value="F-box"/>
    <property type="match status" value="1"/>
</dbReference>
<reference evidence="2 3" key="2">
    <citation type="submission" date="2018-11" db="EMBL/GenBank/DDBJ databases">
        <authorList>
            <consortium name="Pathogen Informatics"/>
        </authorList>
    </citation>
    <scope>NUCLEOTIDE SEQUENCE [LARGE SCALE GENOMIC DNA]</scope>
</reference>
<dbReference type="InterPro" id="IPR001810">
    <property type="entry name" value="F-box_dom"/>
</dbReference>
<evidence type="ECO:0000313" key="4">
    <source>
        <dbReference type="WBParaSite" id="ASIM_0001993801-mRNA-1"/>
    </source>
</evidence>
<dbReference type="PROSITE" id="PS50181">
    <property type="entry name" value="FBOX"/>
    <property type="match status" value="1"/>
</dbReference>
<keyword evidence="3" id="KW-1185">Reference proteome</keyword>